<gene>
    <name evidence="1" type="ORF">BO95DRAFT_434606</name>
</gene>
<protein>
    <submittedName>
        <fullName evidence="1">Cupin domain-containing protein</fullName>
    </submittedName>
</protein>
<keyword evidence="2" id="KW-1185">Reference proteome</keyword>
<sequence length="190" mass="21362">MPECFTSPGPYGKQTFPAPGLRDITRNITTHNEEGKGVFLPPTNFQWDSPMANGWAINNVIYNTTGFPVDLNDGQDFSIPAPTRYSSLIRIIDFAPGCESNAHRALSLGYGVVLEREFEFELDSGEKRVMKRGDVSVNRATVHTWRNLLPTEPARMLYVLLPIKPLYLDGKLVEQDMGRLAESYPADERK</sequence>
<evidence type="ECO:0000313" key="2">
    <source>
        <dbReference type="Proteomes" id="UP000249057"/>
    </source>
</evidence>
<reference evidence="1" key="1">
    <citation type="submission" date="2018-02" db="EMBL/GenBank/DDBJ databases">
        <title>The genomes of Aspergillus section Nigri reveals drivers in fungal speciation.</title>
        <authorList>
            <consortium name="DOE Joint Genome Institute"/>
            <person name="Vesth T.C."/>
            <person name="Nybo J."/>
            <person name="Theobald S."/>
            <person name="Brandl J."/>
            <person name="Frisvad J.C."/>
            <person name="Nielsen K.F."/>
            <person name="Lyhne E.K."/>
            <person name="Kogle M.E."/>
            <person name="Kuo A."/>
            <person name="Riley R."/>
            <person name="Clum A."/>
            <person name="Nolan M."/>
            <person name="Lipzen A."/>
            <person name="Salamov A."/>
            <person name="Henrissat B."/>
            <person name="Wiebenga A."/>
            <person name="De vries R.P."/>
            <person name="Grigoriev I.V."/>
            <person name="Mortensen U.H."/>
            <person name="Andersen M.R."/>
            <person name="Baker S.E."/>
        </authorList>
    </citation>
    <scope>NUCLEOTIDE SEQUENCE</scope>
    <source>
        <strain evidence="1">CBS 621.78</strain>
    </source>
</reference>
<name>A0ACD1G0R9_9EURO</name>
<accession>A0ACD1G0R9</accession>
<evidence type="ECO:0000313" key="1">
    <source>
        <dbReference type="EMBL" id="RAH42802.1"/>
    </source>
</evidence>
<dbReference type="Proteomes" id="UP000249057">
    <property type="component" value="Unassembled WGS sequence"/>
</dbReference>
<organism evidence="1 2">
    <name type="scientific">Aspergillus brunneoviolaceus CBS 621.78</name>
    <dbReference type="NCBI Taxonomy" id="1450534"/>
    <lineage>
        <taxon>Eukaryota</taxon>
        <taxon>Fungi</taxon>
        <taxon>Dikarya</taxon>
        <taxon>Ascomycota</taxon>
        <taxon>Pezizomycotina</taxon>
        <taxon>Eurotiomycetes</taxon>
        <taxon>Eurotiomycetidae</taxon>
        <taxon>Eurotiales</taxon>
        <taxon>Aspergillaceae</taxon>
        <taxon>Aspergillus</taxon>
        <taxon>Aspergillus subgen. Circumdati</taxon>
    </lineage>
</organism>
<proteinExistence type="predicted"/>
<dbReference type="EMBL" id="KZ825370">
    <property type="protein sequence ID" value="RAH42802.1"/>
    <property type="molecule type" value="Genomic_DNA"/>
</dbReference>